<dbReference type="NCBIfam" id="NF008425">
    <property type="entry name" value="PRK11259.1"/>
    <property type="match status" value="1"/>
</dbReference>
<dbReference type="InterPro" id="IPR045170">
    <property type="entry name" value="MTOX"/>
</dbReference>
<sequence>MGYFTCRETMRTWESISMNRKIAVVGLGSTGSMALWHLSRTPGIEAIGFEQFGIGHGYGAYTGESRLFRMAYHEGSTYVPLLRRARELWLQLGAASGRQLLHNFGVLSTGKEDTAAFQSLLASVSDHDLPHERLTAQQLRERYTGMDTRDDEAGVLDLQGGALRPELAVISAIEQARRNGARVYDHTGITGIEDTGAGVRITTGDSEMMVDQVIVTTGAWSAAVVPEIRDLIEVRKLVLTWFLPTDTAAFTPDRMPCFIRDRDGFHIFGAPSVDGYSVKIAGLDLWGGPSCPRVEESDLRLERAAVSAFGRRVHDLFPGVLPEPNRYSVHYDTYTSTKAPIIDRVGDVVVLTGGSGHGFKLAPAYGELATRLAVGIDNPLLSPDFAITAHDRFVGAVAA</sequence>
<dbReference type="Gene3D" id="3.30.9.10">
    <property type="entry name" value="D-Amino Acid Oxidase, subunit A, domain 2"/>
    <property type="match status" value="1"/>
</dbReference>
<keyword evidence="7" id="KW-1185">Reference proteome</keyword>
<dbReference type="STRING" id="196164.gene:10742120"/>
<keyword evidence="4 6" id="KW-0560">Oxidoreductase</keyword>
<evidence type="ECO:0000256" key="1">
    <source>
        <dbReference type="ARBA" id="ARBA00001974"/>
    </source>
</evidence>
<dbReference type="InterPro" id="IPR036188">
    <property type="entry name" value="FAD/NAD-bd_sf"/>
</dbReference>
<protein>
    <submittedName>
        <fullName evidence="6">Sarcosine oxidase</fullName>
        <ecNumber evidence="6">1.5.3.1</ecNumber>
    </submittedName>
</protein>
<evidence type="ECO:0000256" key="3">
    <source>
        <dbReference type="ARBA" id="ARBA00022827"/>
    </source>
</evidence>
<evidence type="ECO:0000259" key="5">
    <source>
        <dbReference type="Pfam" id="PF01266"/>
    </source>
</evidence>
<reference evidence="6 7" key="1">
    <citation type="journal article" date="2003" name="Genome Res.">
        <title>Comparative complete genome sequence analysis of the amino acid replacements responsible for the thermostability of Corynebacterium efficiens.</title>
        <authorList>
            <person name="Nishio Y."/>
            <person name="Nakamura Y."/>
            <person name="Kawarabayasi Y."/>
            <person name="Usuda Y."/>
            <person name="Kimura E."/>
            <person name="Sugimoto S."/>
            <person name="Matsui K."/>
            <person name="Yamagishi A."/>
            <person name="Kikuchi H."/>
            <person name="Ikeo K."/>
            <person name="Gojobori T."/>
        </authorList>
    </citation>
    <scope>NUCLEOTIDE SEQUENCE [LARGE SCALE GENOMIC DNA]</scope>
    <source>
        <strain evidence="7">DSM 44549 / YS-314 / AJ 12310 / JCM 11189 / NBRC 100395</strain>
    </source>
</reference>
<evidence type="ECO:0000313" key="7">
    <source>
        <dbReference type="Proteomes" id="UP000001409"/>
    </source>
</evidence>
<comment type="cofactor">
    <cofactor evidence="1">
        <name>FAD</name>
        <dbReference type="ChEBI" id="CHEBI:57692"/>
    </cofactor>
</comment>
<keyword evidence="3" id="KW-0274">FAD</keyword>
<dbReference type="EC" id="1.5.3.1" evidence="6"/>
<dbReference type="eggNOG" id="COG0665">
    <property type="taxonomic scope" value="Bacteria"/>
</dbReference>
<dbReference type="GO" id="GO:0050660">
    <property type="term" value="F:flavin adenine dinucleotide binding"/>
    <property type="evidence" value="ECO:0007669"/>
    <property type="project" value="InterPro"/>
</dbReference>
<accession>Q8FT71</accession>
<name>Q8FT71_COREF</name>
<dbReference type="KEGG" id="cef:CE1699"/>
<proteinExistence type="predicted"/>
<dbReference type="SUPFAM" id="SSF54373">
    <property type="entry name" value="FAD-linked reductases, C-terminal domain"/>
    <property type="match status" value="1"/>
</dbReference>
<evidence type="ECO:0000313" key="6">
    <source>
        <dbReference type="EMBL" id="BAC18509.1"/>
    </source>
</evidence>
<dbReference type="SUPFAM" id="SSF51905">
    <property type="entry name" value="FAD/NAD(P)-binding domain"/>
    <property type="match status" value="1"/>
</dbReference>
<dbReference type="GO" id="GO:0008115">
    <property type="term" value="F:sarcosine oxidase activity"/>
    <property type="evidence" value="ECO:0007669"/>
    <property type="project" value="UniProtKB-EC"/>
</dbReference>
<keyword evidence="2" id="KW-0285">Flavoprotein</keyword>
<organism evidence="6 7">
    <name type="scientific">Corynebacterium efficiens (strain DSM 44549 / YS-314 / AJ 12310 / JCM 11189 / NBRC 100395)</name>
    <dbReference type="NCBI Taxonomy" id="196164"/>
    <lineage>
        <taxon>Bacteria</taxon>
        <taxon>Bacillati</taxon>
        <taxon>Actinomycetota</taxon>
        <taxon>Actinomycetes</taxon>
        <taxon>Mycobacteriales</taxon>
        <taxon>Corynebacteriaceae</taxon>
        <taxon>Corynebacterium</taxon>
    </lineage>
</organism>
<feature type="domain" description="FAD dependent oxidoreductase" evidence="5">
    <location>
        <begin position="21"/>
        <end position="372"/>
    </location>
</feature>
<dbReference type="Gene3D" id="3.50.50.60">
    <property type="entry name" value="FAD/NAD(P)-binding domain"/>
    <property type="match status" value="1"/>
</dbReference>
<evidence type="ECO:0000256" key="2">
    <source>
        <dbReference type="ARBA" id="ARBA00022630"/>
    </source>
</evidence>
<dbReference type="HOGENOM" id="CLU_007884_2_1_11"/>
<dbReference type="InterPro" id="IPR006076">
    <property type="entry name" value="FAD-dep_OxRdtase"/>
</dbReference>
<dbReference type="PANTHER" id="PTHR10961">
    <property type="entry name" value="PEROXISOMAL SARCOSINE OXIDASE"/>
    <property type="match status" value="1"/>
</dbReference>
<dbReference type="Pfam" id="PF01266">
    <property type="entry name" value="DAO"/>
    <property type="match status" value="1"/>
</dbReference>
<dbReference type="EMBL" id="BA000035">
    <property type="protein sequence ID" value="BAC18509.1"/>
    <property type="molecule type" value="Genomic_DNA"/>
</dbReference>
<dbReference type="AlphaFoldDB" id="Q8FT71"/>
<dbReference type="PANTHER" id="PTHR10961:SF7">
    <property type="entry name" value="FAD DEPENDENT OXIDOREDUCTASE DOMAIN-CONTAINING PROTEIN"/>
    <property type="match status" value="1"/>
</dbReference>
<evidence type="ECO:0000256" key="4">
    <source>
        <dbReference type="ARBA" id="ARBA00023002"/>
    </source>
</evidence>
<dbReference type="Proteomes" id="UP000001409">
    <property type="component" value="Chromosome"/>
</dbReference>